<dbReference type="InterPro" id="IPR041664">
    <property type="entry name" value="AAA_16"/>
</dbReference>
<dbReference type="GO" id="GO:0004672">
    <property type="term" value="F:protein kinase activity"/>
    <property type="evidence" value="ECO:0007669"/>
    <property type="project" value="InterPro"/>
</dbReference>
<gene>
    <name evidence="2" type="ORF">EWV57_12270</name>
</gene>
<evidence type="ECO:0000313" key="3">
    <source>
        <dbReference type="Proteomes" id="UP000316958"/>
    </source>
</evidence>
<organism evidence="2 3">
    <name type="scientific">Microcystis aeruginosa Ma_QC_Ch_20071001_S25D</name>
    <dbReference type="NCBI Taxonomy" id="2486250"/>
    <lineage>
        <taxon>Bacteria</taxon>
        <taxon>Bacillati</taxon>
        <taxon>Cyanobacteriota</taxon>
        <taxon>Cyanophyceae</taxon>
        <taxon>Oscillatoriophycideae</taxon>
        <taxon>Chroococcales</taxon>
        <taxon>Microcystaceae</taxon>
        <taxon>Microcystis</taxon>
    </lineage>
</organism>
<dbReference type="Pfam" id="PF01590">
    <property type="entry name" value="GAF"/>
    <property type="match status" value="1"/>
</dbReference>
<dbReference type="CDD" id="cd14014">
    <property type="entry name" value="STKc_PknB_like"/>
    <property type="match status" value="1"/>
</dbReference>
<dbReference type="SUPFAM" id="SSF52540">
    <property type="entry name" value="P-loop containing nucleoside triphosphate hydrolases"/>
    <property type="match status" value="2"/>
</dbReference>
<dbReference type="PANTHER" id="PTHR43642:SF1">
    <property type="entry name" value="HYBRID SIGNAL TRANSDUCTION HISTIDINE KINASE G"/>
    <property type="match status" value="1"/>
</dbReference>
<name>A0A552FRW4_MICAE</name>
<evidence type="ECO:0000259" key="1">
    <source>
        <dbReference type="PROSITE" id="PS50011"/>
    </source>
</evidence>
<dbReference type="Gene3D" id="3.40.50.300">
    <property type="entry name" value="P-loop containing nucleotide triphosphate hydrolases"/>
    <property type="match status" value="2"/>
</dbReference>
<dbReference type="Gene3D" id="1.10.510.10">
    <property type="entry name" value="Transferase(Phosphotransferase) domain 1"/>
    <property type="match status" value="1"/>
</dbReference>
<dbReference type="Proteomes" id="UP000316958">
    <property type="component" value="Unassembled WGS sequence"/>
</dbReference>
<comment type="caution">
    <text evidence="2">The sequence shown here is derived from an EMBL/GenBank/DDBJ whole genome shotgun (WGS) entry which is preliminary data.</text>
</comment>
<dbReference type="InterPro" id="IPR011009">
    <property type="entry name" value="Kinase-like_dom_sf"/>
</dbReference>
<dbReference type="Pfam" id="PF00069">
    <property type="entry name" value="Pkinase"/>
    <property type="match status" value="1"/>
</dbReference>
<dbReference type="PROSITE" id="PS50011">
    <property type="entry name" value="PROTEIN_KINASE_DOM"/>
    <property type="match status" value="1"/>
</dbReference>
<dbReference type="SMART" id="SM00065">
    <property type="entry name" value="GAF"/>
    <property type="match status" value="1"/>
</dbReference>
<dbReference type="GO" id="GO:0005524">
    <property type="term" value="F:ATP binding"/>
    <property type="evidence" value="ECO:0007669"/>
    <property type="project" value="InterPro"/>
</dbReference>
<dbReference type="InterPro" id="IPR053159">
    <property type="entry name" value="Hybrid_Histidine_Kinase"/>
</dbReference>
<feature type="domain" description="Protein kinase" evidence="1">
    <location>
        <begin position="4"/>
        <end position="267"/>
    </location>
</feature>
<dbReference type="InterPro" id="IPR029016">
    <property type="entry name" value="GAF-like_dom_sf"/>
</dbReference>
<protein>
    <submittedName>
        <fullName evidence="2">GAF domain-containing protein</fullName>
    </submittedName>
</protein>
<dbReference type="InterPro" id="IPR003018">
    <property type="entry name" value="GAF"/>
</dbReference>
<accession>A0A552FRW4</accession>
<evidence type="ECO:0000313" key="2">
    <source>
        <dbReference type="EMBL" id="TRU49474.1"/>
    </source>
</evidence>
<sequence>MPDYQIIEKIHESSNSLVYRAILKQNNQSVILKILKENYPNPLQITRYQQEYEITHSLNVDTIVKAYDLQRYENSLVIFLEDFDGKSLNLLISQSKLSLDNFLKIAIKITEGLAEIHKANIIHKDINPSNIVYNPHREQLKIIDFGISTRLSQEFLTVSPPNQLEGTLAYIAPEQTGRMNRGLDYRCDFYSLGVTFYELLTNQLPFQTTDPMELVHCHIAQPPLPIHELMPDLPLAVSNIISKLLAKMPEERYQSAWGIKADLENCLNQLKTKGQISQFPLGSQDISKIFHIPSKLYGREQEINQLLTAFERVSQGTKEIFLISGYSGIGKSVLVSEIHKPLTGKRGQVIGGKFDQLQRHIPYFAISKAFCILINQVLSETEKNLQTWRDKILEVLDNNGQIIIDVIPELEKIIGKQPPIEQLGKTESQNRFNLFFKRFLRIFSQEEHPLVIFIDDLQWADPSSLNLIEQLISDPELQYFLMIGAYRDNEVSPTHPLMYTLEKVKQAQVPISEITLSPLQLKHINQLIADTLRCEEKLSKPLAKLVAKKTGGNPFFLAQLLYFLYQDNLLVLKTEQSPLNSQDNKHGYWQWDIEQIEQVSITDNVVDLMVSKIQKLDQKTQKLLKLAACVGNQFNLEMLSLINNKEQKITARELQTAIEEGLVIPLDSNYKVSLLWNSKELSNKLSETFLDCSIHISYKFLHDRVQQAAYSVISDEQKKQIHLQIGHLLLNNTTEEELPNKIFDIVNQLNEGSDLITEQLEKDELAKLNLEAGKKAKASTAYEVALKYLKFAIELLEMSQWNYQNSLIFEVYLDYLEILYLTTNFKEVEYLSNFLLQKKYNTLDKVKIYEIKTLSDFAELKQEKAIENALMALSLPEININVPQNSDEITPQIEQAYYCLKSLLKDKQIQDLANIPQLTDPYKISAILILQKLVPSLNTINSPLLAWCILKQINLCIQFGNPPQASVSYSFYPLLYSNVISDNDIDLAYQFGQLSLELQEKYKSPSLDALVIHMYYGFAWHWKESLRTIKVREQNIKGVQKGRNVGDYLFASLCFVNYYLIGLFGGYNLEELSADGKKYLQLINNFLIDYCIKYANICHQLVNNFIDHEQSEIVIGNSFLEEEYQLKEWSENQNIWLLFIAYFAKTFYCYFFKEYEQAINYAIKVKKSIDANNKYLSTPQENFYSSLTFLANYNFLESIKQKEIIKKVEKNQDSMKIWSSHCQANFQHKYDLVEAEKARVLGQNWKAQEFYEKAIQGAKKYEFIHEEALAYERASEFYFTLGREEIGKLYLRNAYHCYIRWGAKAKVKQLEEEYPQYLLGISNQNKSKGLSTTISTTGNDGAVLDLTTILKASQAISGEIKLENLLQNLMKIVIENAGAQKGYLILEQQGNWAIEAQGTIAQETVNILQSIPIESIDHDNSIPILPTSIINYVARTKETIVLNDATSSGQFTNDYYIVAKKTKSILCTPLLNQGQLKGIVYLENNLTTSAFTSERVELLNILAAQAAISIDNSRLYQTLEQRVEERTKELTNTLEVLKATQAELIFENDLLKSAEQPPKFVYQVGGSLPMDAPNYVVRQADRNLYKALKQGLFCYVLNARQMGKSSLMVRMMSQLQKEGIRCAVIDLTRLGTDNITPEQWYKGLAVDLLRSFGLIKQLKTFKAWWSEQLDLPPVQRLGQFIENFLLVNDDFDQRQSGKSTVIFIDEIDSILGLKFDVSDFFALIRSFYNQRAIQPQFQELTFAFFGATTPSALITDPQKTPFNIGNAIELASFKEHEAQPLLYGLTEKVSNLQTMLKQVLSWTGGQPFLTQKLCQLMRDSEQPIPSNQEEQWLANLVAEKIIQDWEMQDQPEHLKTIQDRLLQSPNRPQLLTLYRQILHQEAIQIDNNPYLPELFLSGLVVKRHGKMDVHNRIYQTIFNTDWLERSLS</sequence>
<dbReference type="InterPro" id="IPR027417">
    <property type="entry name" value="P-loop_NTPase"/>
</dbReference>
<dbReference type="Pfam" id="PF14516">
    <property type="entry name" value="AAA_35"/>
    <property type="match status" value="1"/>
</dbReference>
<dbReference type="InterPro" id="IPR000719">
    <property type="entry name" value="Prot_kinase_dom"/>
</dbReference>
<dbReference type="Gene3D" id="3.30.200.20">
    <property type="entry name" value="Phosphorylase Kinase, domain 1"/>
    <property type="match status" value="1"/>
</dbReference>
<dbReference type="Pfam" id="PF13191">
    <property type="entry name" value="AAA_16"/>
    <property type="match status" value="1"/>
</dbReference>
<dbReference type="EMBL" id="SFBE01000208">
    <property type="protein sequence ID" value="TRU49474.1"/>
    <property type="molecule type" value="Genomic_DNA"/>
</dbReference>
<dbReference type="SUPFAM" id="SSF55781">
    <property type="entry name" value="GAF domain-like"/>
    <property type="match status" value="1"/>
</dbReference>
<dbReference type="SUPFAM" id="SSF56112">
    <property type="entry name" value="Protein kinase-like (PK-like)"/>
    <property type="match status" value="1"/>
</dbReference>
<dbReference type="Gene3D" id="3.30.450.40">
    <property type="match status" value="1"/>
</dbReference>
<reference evidence="2 3" key="1">
    <citation type="submission" date="2019-01" db="EMBL/GenBank/DDBJ databases">
        <title>Coherence of Microcystis species and biogeography revealed through population genomics.</title>
        <authorList>
            <person name="Perez-Carrascal O.M."/>
            <person name="Terrat Y."/>
            <person name="Giani A."/>
            <person name="Fortin N."/>
            <person name="Tromas N."/>
            <person name="Shapiro B.J."/>
        </authorList>
    </citation>
    <scope>NUCLEOTIDE SEQUENCE [LARGE SCALE GENOMIC DNA]</scope>
    <source>
        <strain evidence="2">Ma_QC_Ch_20071001_S25D</strain>
    </source>
</reference>
<proteinExistence type="predicted"/>
<dbReference type="PANTHER" id="PTHR43642">
    <property type="entry name" value="HYBRID SIGNAL TRANSDUCTION HISTIDINE KINASE G"/>
    <property type="match status" value="1"/>
</dbReference>